<name>A0A8X6GYX3_TRICU</name>
<keyword evidence="2" id="KW-1185">Reference proteome</keyword>
<dbReference type="AlphaFoldDB" id="A0A8X6GYX3"/>
<gene>
    <name evidence="1" type="primary">AVEN_226766_1</name>
    <name evidence="1" type="ORF">TNCT_19441</name>
</gene>
<dbReference type="Proteomes" id="UP000887116">
    <property type="component" value="Unassembled WGS sequence"/>
</dbReference>
<protein>
    <submittedName>
        <fullName evidence="1">Uncharacterized protein</fullName>
    </submittedName>
</protein>
<accession>A0A8X6GYX3</accession>
<evidence type="ECO:0000313" key="1">
    <source>
        <dbReference type="EMBL" id="GFR13903.1"/>
    </source>
</evidence>
<evidence type="ECO:0000313" key="2">
    <source>
        <dbReference type="Proteomes" id="UP000887116"/>
    </source>
</evidence>
<proteinExistence type="predicted"/>
<comment type="caution">
    <text evidence="1">The sequence shown here is derived from an EMBL/GenBank/DDBJ whole genome shotgun (WGS) entry which is preliminary data.</text>
</comment>
<dbReference type="OrthoDB" id="6423113at2759"/>
<sequence length="240" mass="27503">MGNSNSCYKLNLLCFEWKKRKFFRKNKRDLPENIVRLQRDGSVAIENFSSFESVPDYSYTRWDCEFIRSEGNNLRLPQSTDFQSVELVSLPSEDKYVNKYFNGENESHLKISLMNTLPPPIPPRNVGKSSDTASLQVKDELVTPEMNTVPSMETILAYTQNYCAQQNAIESKFSSEIAHNTQTSDKRILPRISSSVLETAPNEKLSVSNETRNWNKNSNLPPPIPPRQRDIINTYTAVKD</sequence>
<reference evidence="1" key="1">
    <citation type="submission" date="2020-07" db="EMBL/GenBank/DDBJ databases">
        <title>Multicomponent nature underlies the extraordinary mechanical properties of spider dragline silk.</title>
        <authorList>
            <person name="Kono N."/>
            <person name="Nakamura H."/>
            <person name="Mori M."/>
            <person name="Yoshida Y."/>
            <person name="Ohtoshi R."/>
            <person name="Malay A.D."/>
            <person name="Moran D.A.P."/>
            <person name="Tomita M."/>
            <person name="Numata K."/>
            <person name="Arakawa K."/>
        </authorList>
    </citation>
    <scope>NUCLEOTIDE SEQUENCE</scope>
</reference>
<organism evidence="1 2">
    <name type="scientific">Trichonephila clavata</name>
    <name type="common">Joro spider</name>
    <name type="synonym">Nephila clavata</name>
    <dbReference type="NCBI Taxonomy" id="2740835"/>
    <lineage>
        <taxon>Eukaryota</taxon>
        <taxon>Metazoa</taxon>
        <taxon>Ecdysozoa</taxon>
        <taxon>Arthropoda</taxon>
        <taxon>Chelicerata</taxon>
        <taxon>Arachnida</taxon>
        <taxon>Araneae</taxon>
        <taxon>Araneomorphae</taxon>
        <taxon>Entelegynae</taxon>
        <taxon>Araneoidea</taxon>
        <taxon>Nephilidae</taxon>
        <taxon>Trichonephila</taxon>
    </lineage>
</organism>
<dbReference type="EMBL" id="BMAO01007138">
    <property type="protein sequence ID" value="GFR13903.1"/>
    <property type="molecule type" value="Genomic_DNA"/>
</dbReference>